<dbReference type="SUPFAM" id="SSF53474">
    <property type="entry name" value="alpha/beta-Hydrolases"/>
    <property type="match status" value="1"/>
</dbReference>
<dbReference type="Pfam" id="PF00561">
    <property type="entry name" value="Abhydrolase_1"/>
    <property type="match status" value="1"/>
</dbReference>
<dbReference type="PANTHER" id="PTHR12277:SF72">
    <property type="entry name" value="BAT5L PROTEIN"/>
    <property type="match status" value="1"/>
</dbReference>
<dbReference type="Gene3D" id="3.40.50.1820">
    <property type="entry name" value="alpha/beta hydrolase"/>
    <property type="match status" value="1"/>
</dbReference>
<dbReference type="AlphaFoldDB" id="A0ABD1FEF2"/>
<reference evidence="4 5" key="1">
    <citation type="submission" date="2024-05" db="EMBL/GenBank/DDBJ databases">
        <title>Genetic variation in Jamaican populations of the coffee berry borer (Hypothenemus hampei).</title>
        <authorList>
            <person name="Errbii M."/>
            <person name="Myrie A."/>
        </authorList>
    </citation>
    <scope>NUCLEOTIDE SEQUENCE [LARGE SCALE GENOMIC DNA]</scope>
    <source>
        <strain evidence="4">JA-Hopewell-2020-01-JO</strain>
        <tissue evidence="4">Whole body</tissue>
    </source>
</reference>
<feature type="transmembrane region" description="Helical" evidence="1">
    <location>
        <begin position="43"/>
        <end position="63"/>
    </location>
</feature>
<evidence type="ECO:0000313" key="4">
    <source>
        <dbReference type="EMBL" id="KAL1517355.1"/>
    </source>
</evidence>
<dbReference type="InterPro" id="IPR029058">
    <property type="entry name" value="AB_hydrolase_fold"/>
</dbReference>
<organism evidence="4 5">
    <name type="scientific">Hypothenemus hampei</name>
    <name type="common">Coffee berry borer</name>
    <dbReference type="NCBI Taxonomy" id="57062"/>
    <lineage>
        <taxon>Eukaryota</taxon>
        <taxon>Metazoa</taxon>
        <taxon>Ecdysozoa</taxon>
        <taxon>Arthropoda</taxon>
        <taxon>Hexapoda</taxon>
        <taxon>Insecta</taxon>
        <taxon>Pterygota</taxon>
        <taxon>Neoptera</taxon>
        <taxon>Endopterygota</taxon>
        <taxon>Coleoptera</taxon>
        <taxon>Polyphaga</taxon>
        <taxon>Cucujiformia</taxon>
        <taxon>Curculionidae</taxon>
        <taxon>Scolytinae</taxon>
        <taxon>Hypothenemus</taxon>
    </lineage>
</organism>
<feature type="transmembrane region" description="Helical" evidence="1">
    <location>
        <begin position="75"/>
        <end position="95"/>
    </location>
</feature>
<evidence type="ECO:0000313" key="5">
    <source>
        <dbReference type="Proteomes" id="UP001566132"/>
    </source>
</evidence>
<comment type="caution">
    <text evidence="4">The sequence shown here is derived from an EMBL/GenBank/DDBJ whole genome shotgun (WGS) entry which is preliminary data.</text>
</comment>
<dbReference type="EMBL" id="JBDJPC010000001">
    <property type="protein sequence ID" value="KAL1517355.1"/>
    <property type="molecule type" value="Genomic_DNA"/>
</dbReference>
<dbReference type="InterPro" id="IPR054518">
    <property type="entry name" value="ABHD16_N"/>
</dbReference>
<dbReference type="Pfam" id="PF22990">
    <property type="entry name" value="ABHD16_N"/>
    <property type="match status" value="1"/>
</dbReference>
<keyword evidence="1" id="KW-1133">Transmembrane helix</keyword>
<sequence length="543" mass="62587">MVLNSILKCMFSPRLIQMYHNASERHYKPLPLEKWSDRVIRSFYIAWKFGLYTSPFLGVILYSRNYLLPQTLWEVSKLAAGMGVLLFVTFCTRALGRSMNFTYLEFLDVLTKAQENITAHKADLMVYDFDFSAWPVEYDLSGTKSSANTLVETHYKGVIDYVTSIPLHVIAYLAIHSFGIRLIYPGSLKFLQSILESRLLDGRATLIEKYRGQRYKLKTADGNTIDTMFVNFRQPYNNSGILVICCEGNAGFYESDIMYTPLADSLNFAVLGWNHPGFGSSTGVPYPGQEQNAIDAVIQFAINKLGFKLENIVLFGWSIGGYTAAWAAMTYPDIKGVILDATFEDLLPLAVNHMPKWWEPIVKLAVRRYVNLDVAQLLLKYHGPLRLIRRTQDEVICLQQGDLTTNRGNYLLMKILKHRYPYVFEEKQQMLLLQDYLSHVLDKDKMQLLQSEFNVANLEELSNNEHFLFLKRSYAQEYTKSYPMKLGENFNNKQKNQLVLLLALWYMSDYDATHCAPLNPRKFQLPCTIESQNTEGTQEFLWN</sequence>
<proteinExistence type="predicted"/>
<evidence type="ECO:0000259" key="3">
    <source>
        <dbReference type="Pfam" id="PF22990"/>
    </source>
</evidence>
<feature type="domain" description="AB hydrolase-1" evidence="2">
    <location>
        <begin position="242"/>
        <end position="470"/>
    </location>
</feature>
<dbReference type="Proteomes" id="UP001566132">
    <property type="component" value="Unassembled WGS sequence"/>
</dbReference>
<name>A0ABD1FEF2_HYPHA</name>
<dbReference type="InterPro" id="IPR000073">
    <property type="entry name" value="AB_hydrolase_1"/>
</dbReference>
<evidence type="ECO:0000256" key="1">
    <source>
        <dbReference type="SAM" id="Phobius"/>
    </source>
</evidence>
<keyword evidence="1" id="KW-0472">Membrane</keyword>
<evidence type="ECO:0008006" key="6">
    <source>
        <dbReference type="Google" id="ProtNLM"/>
    </source>
</evidence>
<keyword evidence="1" id="KW-0812">Transmembrane</keyword>
<feature type="domain" description="Phosphatidylserine Lipase ABHD16 N-terminal" evidence="3">
    <location>
        <begin position="5"/>
        <end position="130"/>
    </location>
</feature>
<gene>
    <name evidence="4" type="ORF">ABEB36_001126</name>
</gene>
<dbReference type="PANTHER" id="PTHR12277">
    <property type="entry name" value="ALPHA/BETA HYDROLASE DOMAIN-CONTAINING PROTEIN"/>
    <property type="match status" value="1"/>
</dbReference>
<protein>
    <recommendedName>
        <fullName evidence="6">AB hydrolase-1 domain-containing protein</fullName>
    </recommendedName>
</protein>
<evidence type="ECO:0000259" key="2">
    <source>
        <dbReference type="Pfam" id="PF00561"/>
    </source>
</evidence>
<keyword evidence="5" id="KW-1185">Reference proteome</keyword>
<accession>A0ABD1FEF2</accession>